<dbReference type="EMBL" id="CDMY01000481">
    <property type="protein sequence ID" value="CEM16714.1"/>
    <property type="molecule type" value="Genomic_DNA"/>
</dbReference>
<evidence type="ECO:0008006" key="3">
    <source>
        <dbReference type="Google" id="ProtNLM"/>
    </source>
</evidence>
<dbReference type="PhylomeDB" id="A0A0G4FQK2"/>
<evidence type="ECO:0000313" key="1">
    <source>
        <dbReference type="EMBL" id="CEM16714.1"/>
    </source>
</evidence>
<dbReference type="OrthoDB" id="5983036at2759"/>
<proteinExistence type="predicted"/>
<dbReference type="InParanoid" id="A0A0G4FQK2"/>
<keyword evidence="2" id="KW-1185">Reference proteome</keyword>
<accession>A0A0G4FQK2</accession>
<sequence>MYGLHEVLMRIMGKAMSMETAFDLERECGEDQLCAGLKGGIEAAIHAVSGLFDCGEGEAECVLGVDAKNAFNNLSRPAALWNARHLWPRASRFLFNTYQGHAALYLRGEKEPLWSQEGTTQGDPMAMPMYAAGTLPLIRSLKEPAEQGPQLWFADDSSKCSSFERAREWWDKLGERGPPYGYFPTADKTILVVREGLEERAREVFEGVEGLTITTGSGYLGGYIDTREGRHAYVQQKVERWEECIKDVARTATKRPQQAHAIMTKSLQAEWDFVMRVISEEKQIFKPLHHLLATTYLPGLCGKTIDKTEATIMLLPARHGGTGVRDPTELVAEAYETSIQGTNVLVAAI</sequence>
<protein>
    <recommendedName>
        <fullName evidence="3">Reverse transcriptase domain-containing protein</fullName>
    </recommendedName>
</protein>
<dbReference type="AlphaFoldDB" id="A0A0G4FQK2"/>
<reference evidence="1 2" key="1">
    <citation type="submission" date="2014-11" db="EMBL/GenBank/DDBJ databases">
        <authorList>
            <person name="Zhu J."/>
            <person name="Qi W."/>
            <person name="Song R."/>
        </authorList>
    </citation>
    <scope>NUCLEOTIDE SEQUENCE [LARGE SCALE GENOMIC DNA]</scope>
</reference>
<dbReference type="Proteomes" id="UP000041254">
    <property type="component" value="Unassembled WGS sequence"/>
</dbReference>
<evidence type="ECO:0000313" key="2">
    <source>
        <dbReference type="Proteomes" id="UP000041254"/>
    </source>
</evidence>
<name>A0A0G4FQK2_VITBC</name>
<organism evidence="1 2">
    <name type="scientific">Vitrella brassicaformis (strain CCMP3155)</name>
    <dbReference type="NCBI Taxonomy" id="1169540"/>
    <lineage>
        <taxon>Eukaryota</taxon>
        <taxon>Sar</taxon>
        <taxon>Alveolata</taxon>
        <taxon>Colpodellida</taxon>
        <taxon>Vitrellaceae</taxon>
        <taxon>Vitrella</taxon>
    </lineage>
</organism>
<dbReference type="VEuPathDB" id="CryptoDB:Vbra_524"/>
<gene>
    <name evidence="1" type="ORF">Vbra_524</name>
</gene>